<dbReference type="PANTHER" id="PTHR40641">
    <property type="entry name" value="INVOLUCRIN REPEAT PROTEIN (AFU_ORTHOLOGUE AFUA_2G08060)"/>
    <property type="match status" value="1"/>
</dbReference>
<dbReference type="OrthoDB" id="5365701at2759"/>
<dbReference type="EMBL" id="VXIS01000124">
    <property type="protein sequence ID" value="KAA8902941.1"/>
    <property type="molecule type" value="Genomic_DNA"/>
</dbReference>
<dbReference type="InterPro" id="IPR053268">
    <property type="entry name" value="Woronin_anchor"/>
</dbReference>
<organism evidence="2 3">
    <name type="scientific">Sphaerosporella brunnea</name>
    <dbReference type="NCBI Taxonomy" id="1250544"/>
    <lineage>
        <taxon>Eukaryota</taxon>
        <taxon>Fungi</taxon>
        <taxon>Dikarya</taxon>
        <taxon>Ascomycota</taxon>
        <taxon>Pezizomycotina</taxon>
        <taxon>Pezizomycetes</taxon>
        <taxon>Pezizales</taxon>
        <taxon>Pyronemataceae</taxon>
        <taxon>Sphaerosporella</taxon>
    </lineage>
</organism>
<keyword evidence="1" id="KW-0732">Signal</keyword>
<dbReference type="AlphaFoldDB" id="A0A5J5ETZ6"/>
<evidence type="ECO:0000256" key="1">
    <source>
        <dbReference type="SAM" id="SignalP"/>
    </source>
</evidence>
<keyword evidence="3" id="KW-1185">Reference proteome</keyword>
<feature type="signal peptide" evidence="1">
    <location>
        <begin position="1"/>
        <end position="23"/>
    </location>
</feature>
<name>A0A5J5ETZ6_9PEZI</name>
<reference evidence="2 3" key="1">
    <citation type="submission" date="2019-09" db="EMBL/GenBank/DDBJ databases">
        <title>Draft genome of the ectomycorrhizal ascomycete Sphaerosporella brunnea.</title>
        <authorList>
            <consortium name="DOE Joint Genome Institute"/>
            <person name="Benucci G.M."/>
            <person name="Marozzi G."/>
            <person name="Antonielli L."/>
            <person name="Sanchez S."/>
            <person name="Marco P."/>
            <person name="Wang X."/>
            <person name="Falini L.B."/>
            <person name="Barry K."/>
            <person name="Haridas S."/>
            <person name="Lipzen A."/>
            <person name="Labutti K."/>
            <person name="Grigoriev I.V."/>
            <person name="Murat C."/>
            <person name="Martin F."/>
            <person name="Albertini E."/>
            <person name="Donnini D."/>
            <person name="Bonito G."/>
        </authorList>
    </citation>
    <scope>NUCLEOTIDE SEQUENCE [LARGE SCALE GENOMIC DNA]</scope>
    <source>
        <strain evidence="2 3">Sb_GMNB300</strain>
    </source>
</reference>
<comment type="caution">
    <text evidence="2">The sequence shown here is derived from an EMBL/GenBank/DDBJ whole genome shotgun (WGS) entry which is preliminary data.</text>
</comment>
<proteinExistence type="predicted"/>
<dbReference type="Proteomes" id="UP000326924">
    <property type="component" value="Unassembled WGS sequence"/>
</dbReference>
<evidence type="ECO:0000313" key="3">
    <source>
        <dbReference type="Proteomes" id="UP000326924"/>
    </source>
</evidence>
<dbReference type="PANTHER" id="PTHR40641:SF2">
    <property type="entry name" value="INVOLUCRIN REPEAT PROTEIN"/>
    <property type="match status" value="1"/>
</dbReference>
<sequence length="578" mass="64697">MDPLSVASSVVGLLSATAAICSALETFISSSINAPILARTVKLELHDVRAALCRLQPLILRQTGPALPQESQLDVEQLLVTLTGCVCTVSELEKEVDDLKIEGEGIKLLDRARWALKETSIASILGRLQSHKASLTLIILVLTCTSADAQRENLDRLSSQVSYLAEVNAQLLDRMRAAGPDSATVPAPQIIEGEKEFISPPYESDLRGSRVYKKIYRSDATAEQWDSMSITSKSTTSRWTEFSGFSLGDLSNVSIVRLPLYAKELYNSAWYDGQDGNEVPQTMPRPTVLEERRVEEGAKTCQYFSDSFERLLESVKEWSRDFSTASAGRRSMHLHSVLNEAARDRIESVMLDDRGVRRMLKDEERRHFVLTAICMRLIWEFVFTKYLFGLETETRQNLLTLERTLVESGERRAVHRWRTTTLSLLLKTSSHSTTLTSAVESVVTEIATHLNHILPPPPDRAPALISSLRNLVSQAAKLAIEMRTSEEVYVMKRQPLPEYDDHGEVSDTVPFNPRAMRINQEDISSNGHIDLPSNEANTPEASVKLVLFPLVVVQVSEPCEDESVVFPMQVLVNIPQYR</sequence>
<evidence type="ECO:0008006" key="4">
    <source>
        <dbReference type="Google" id="ProtNLM"/>
    </source>
</evidence>
<accession>A0A5J5ETZ6</accession>
<dbReference type="InParanoid" id="A0A5J5ETZ6"/>
<evidence type="ECO:0000313" key="2">
    <source>
        <dbReference type="EMBL" id="KAA8902941.1"/>
    </source>
</evidence>
<gene>
    <name evidence="2" type="ORF">FN846DRAFT_908310</name>
</gene>
<feature type="chain" id="PRO_5023863978" description="Fungal N-terminal domain-containing protein" evidence="1">
    <location>
        <begin position="24"/>
        <end position="578"/>
    </location>
</feature>
<protein>
    <recommendedName>
        <fullName evidence="4">Fungal N-terminal domain-containing protein</fullName>
    </recommendedName>
</protein>